<comment type="caution">
    <text evidence="1">The sequence shown here is derived from an EMBL/GenBank/DDBJ whole genome shotgun (WGS) entry which is preliminary data.</text>
</comment>
<organism evidence="1 2">
    <name type="scientific">Colletotrichum truncatum</name>
    <name type="common">Anthracnose fungus</name>
    <name type="synonym">Colletotrichum capsici</name>
    <dbReference type="NCBI Taxonomy" id="5467"/>
    <lineage>
        <taxon>Eukaryota</taxon>
        <taxon>Fungi</taxon>
        <taxon>Dikarya</taxon>
        <taxon>Ascomycota</taxon>
        <taxon>Pezizomycotina</taxon>
        <taxon>Sordariomycetes</taxon>
        <taxon>Hypocreomycetidae</taxon>
        <taxon>Glomerellales</taxon>
        <taxon>Glomerellaceae</taxon>
        <taxon>Colletotrichum</taxon>
        <taxon>Colletotrichum truncatum species complex</taxon>
    </lineage>
</organism>
<sequence>MCQGFINYTICPCPNRGCPRRQTSDISNEILQANERGHITHVETQRTWDDKARCDAWWLEQPIEVSRDPHASPEGRCREFDLRGWKPYRKLGEICDECRQEKPQPPSEVDRYDDTRVAIPYVLYPADRRPRPQPVRNIKVRLPPTRPLNTATRTELSNSRARNSQRRNRDPLTGFRAAVAIAIEPPPPQRENATIEVHSEERRRAIWRSLSNFRNTLGESLTPRQESGLGSQQLIGGTREAGELRVVGRLSNPFGHSGRIVRLEHLRQGEVFLPLSRGIGRQLARSRHPYGAIGDANEPSQNRPVWVVAEEPPSRFFNGAPIPQMPSSNGQSSGQNQLTGQPSTSNHTPRRGSAFRGRHSNHLPDIQEDKE</sequence>
<evidence type="ECO:0000313" key="1">
    <source>
        <dbReference type="EMBL" id="KAL0932443.1"/>
    </source>
</evidence>
<name>A0ACC3YKM8_COLTU</name>
<evidence type="ECO:0000313" key="2">
    <source>
        <dbReference type="Proteomes" id="UP000805649"/>
    </source>
</evidence>
<keyword evidence="2" id="KW-1185">Reference proteome</keyword>
<accession>A0ACC3YKM8</accession>
<gene>
    <name evidence="1" type="ORF">CTRU02_213396</name>
</gene>
<proteinExistence type="predicted"/>
<dbReference type="Proteomes" id="UP000805649">
    <property type="component" value="Unassembled WGS sequence"/>
</dbReference>
<protein>
    <submittedName>
        <fullName evidence="1">Uncharacterized protein</fullName>
    </submittedName>
</protein>
<reference evidence="1 2" key="1">
    <citation type="journal article" date="2020" name="Phytopathology">
        <title>Genome Sequence Resources of Colletotrichum truncatum, C. plurivorum, C. musicola, and C. sojae: Four Species Pathogenic to Soybean (Glycine max).</title>
        <authorList>
            <person name="Rogerio F."/>
            <person name="Boufleur T.R."/>
            <person name="Ciampi-Guillardi M."/>
            <person name="Sukno S.A."/>
            <person name="Thon M.R."/>
            <person name="Massola Junior N.S."/>
            <person name="Baroncelli R."/>
        </authorList>
    </citation>
    <scope>NUCLEOTIDE SEQUENCE [LARGE SCALE GENOMIC DNA]</scope>
    <source>
        <strain evidence="1 2">CMES1059</strain>
    </source>
</reference>
<dbReference type="EMBL" id="VUJX02000009">
    <property type="protein sequence ID" value="KAL0932443.1"/>
    <property type="molecule type" value="Genomic_DNA"/>
</dbReference>